<evidence type="ECO:0000313" key="6">
    <source>
        <dbReference type="Proteomes" id="UP001597215"/>
    </source>
</evidence>
<comment type="caution">
    <text evidence="5">The sequence shown here is derived from an EMBL/GenBank/DDBJ whole genome shotgun (WGS) entry which is preliminary data.</text>
</comment>
<gene>
    <name evidence="5" type="ORF">ACFSAG_05310</name>
</gene>
<keyword evidence="6" id="KW-1185">Reference proteome</keyword>
<keyword evidence="2" id="KW-0186">Copper</keyword>
<evidence type="ECO:0000313" key="5">
    <source>
        <dbReference type="EMBL" id="MFD1766258.1"/>
    </source>
</evidence>
<name>A0ABW4MCU5_9SPHN</name>
<proteinExistence type="predicted"/>
<protein>
    <submittedName>
        <fullName evidence="5">Copper resistance protein CopC</fullName>
    </submittedName>
</protein>
<feature type="domain" description="CopC" evidence="4">
    <location>
        <begin position="26"/>
        <end position="128"/>
    </location>
</feature>
<evidence type="ECO:0000256" key="2">
    <source>
        <dbReference type="ARBA" id="ARBA00023008"/>
    </source>
</evidence>
<sequence>MKYRFMPRAFALAASLAAISAPALAHISVVSSTPTAGSTTKAPRTVSLNFSDAMAPGSTSVSIVMTAMPGMKDHGEMIIRNYTQSWSEANRKLTLNLRKPLVAGTYDVRWQSKDADGHKMSGKVSFNVK</sequence>
<feature type="signal peptide" evidence="3">
    <location>
        <begin position="1"/>
        <end position="25"/>
    </location>
</feature>
<organism evidence="5 6">
    <name type="scientific">Sphingorhabdus buctiana</name>
    <dbReference type="NCBI Taxonomy" id="1508805"/>
    <lineage>
        <taxon>Bacteria</taxon>
        <taxon>Pseudomonadati</taxon>
        <taxon>Pseudomonadota</taxon>
        <taxon>Alphaproteobacteria</taxon>
        <taxon>Sphingomonadales</taxon>
        <taxon>Sphingomonadaceae</taxon>
        <taxon>Sphingorhabdus</taxon>
    </lineage>
</organism>
<dbReference type="InterPro" id="IPR014756">
    <property type="entry name" value="Ig_E-set"/>
</dbReference>
<dbReference type="EMBL" id="JBHUEL010000004">
    <property type="protein sequence ID" value="MFD1766258.1"/>
    <property type="molecule type" value="Genomic_DNA"/>
</dbReference>
<evidence type="ECO:0000256" key="1">
    <source>
        <dbReference type="ARBA" id="ARBA00022729"/>
    </source>
</evidence>
<dbReference type="Gene3D" id="2.60.40.1220">
    <property type="match status" value="1"/>
</dbReference>
<evidence type="ECO:0000259" key="4">
    <source>
        <dbReference type="Pfam" id="PF04234"/>
    </source>
</evidence>
<keyword evidence="1 3" id="KW-0732">Signal</keyword>
<dbReference type="InterPro" id="IPR007348">
    <property type="entry name" value="CopC_dom"/>
</dbReference>
<dbReference type="Pfam" id="PF04234">
    <property type="entry name" value="CopC"/>
    <property type="match status" value="1"/>
</dbReference>
<accession>A0ABW4MCU5</accession>
<dbReference type="Proteomes" id="UP001597215">
    <property type="component" value="Unassembled WGS sequence"/>
</dbReference>
<dbReference type="SUPFAM" id="SSF81296">
    <property type="entry name" value="E set domains"/>
    <property type="match status" value="1"/>
</dbReference>
<reference evidence="6" key="1">
    <citation type="journal article" date="2019" name="Int. J. Syst. Evol. Microbiol.">
        <title>The Global Catalogue of Microorganisms (GCM) 10K type strain sequencing project: providing services to taxonomists for standard genome sequencing and annotation.</title>
        <authorList>
            <consortium name="The Broad Institute Genomics Platform"/>
            <consortium name="The Broad Institute Genome Sequencing Center for Infectious Disease"/>
            <person name="Wu L."/>
            <person name="Ma J."/>
        </authorList>
    </citation>
    <scope>NUCLEOTIDE SEQUENCE [LARGE SCALE GENOMIC DNA]</scope>
    <source>
        <strain evidence="6">CGMCC 1.12449</strain>
    </source>
</reference>
<evidence type="ECO:0000256" key="3">
    <source>
        <dbReference type="SAM" id="SignalP"/>
    </source>
</evidence>
<dbReference type="RefSeq" id="WP_381512149.1">
    <property type="nucleotide sequence ID" value="NZ_JBHUEL010000004.1"/>
</dbReference>
<dbReference type="InterPro" id="IPR014755">
    <property type="entry name" value="Cu-Rt/internalin_Ig-like"/>
</dbReference>
<feature type="chain" id="PRO_5047344541" evidence="3">
    <location>
        <begin position="26"/>
        <end position="129"/>
    </location>
</feature>